<dbReference type="AlphaFoldDB" id="A0AAE3QFM2"/>
<dbReference type="Proteomes" id="UP001161580">
    <property type="component" value="Unassembled WGS sequence"/>
</dbReference>
<accession>A0AAE3QFM2</accession>
<gene>
    <name evidence="1" type="ORF">MRS75_08980</name>
</gene>
<dbReference type="RefSeq" id="WP_311787832.1">
    <property type="nucleotide sequence ID" value="NZ_JALDYY010000011.1"/>
</dbReference>
<dbReference type="EMBL" id="JALDYZ010000004">
    <property type="protein sequence ID" value="MDI7922218.1"/>
    <property type="molecule type" value="Genomic_DNA"/>
</dbReference>
<organism evidence="1 2">
    <name type="scientific">Ferirhizobium litorale</name>
    <dbReference type="NCBI Taxonomy" id="2927786"/>
    <lineage>
        <taxon>Bacteria</taxon>
        <taxon>Pseudomonadati</taxon>
        <taxon>Pseudomonadota</taxon>
        <taxon>Alphaproteobacteria</taxon>
        <taxon>Hyphomicrobiales</taxon>
        <taxon>Rhizobiaceae</taxon>
        <taxon>Ferirhizobium</taxon>
    </lineage>
</organism>
<name>A0AAE3QFM2_9HYPH</name>
<keyword evidence="2" id="KW-1185">Reference proteome</keyword>
<evidence type="ECO:0000313" key="2">
    <source>
        <dbReference type="Proteomes" id="UP001161580"/>
    </source>
</evidence>
<evidence type="ECO:0000313" key="1">
    <source>
        <dbReference type="EMBL" id="MDI7922218.1"/>
    </source>
</evidence>
<comment type="caution">
    <text evidence="1">The sequence shown here is derived from an EMBL/GenBank/DDBJ whole genome shotgun (WGS) entry which is preliminary data.</text>
</comment>
<protein>
    <submittedName>
        <fullName evidence="1">Uncharacterized protein</fullName>
    </submittedName>
</protein>
<proteinExistence type="predicted"/>
<reference evidence="1" key="1">
    <citation type="submission" date="2022-03" db="EMBL/GenBank/DDBJ databases">
        <title>Fererhizobium litorale gen. nov., sp. nov., isolated from sandy sediments of the Sea of Japan seashore.</title>
        <authorList>
            <person name="Romanenko L."/>
            <person name="Kurilenko V."/>
            <person name="Otstavnykh N."/>
            <person name="Svetashev V."/>
            <person name="Tekutyeva L."/>
            <person name="Isaeva M."/>
            <person name="Mikhailov V."/>
        </authorList>
    </citation>
    <scope>NUCLEOTIDE SEQUENCE</scope>
    <source>
        <strain evidence="1">KMM 9576</strain>
    </source>
</reference>
<sequence>MLSKKTSFRLLIYICVMVLTFASGARACVICFTGLVITPGQKLDAADEAVLAIPLPTHGQFRVIEVLKGDGAVGDVIVQPSLSARIAKAVMSVDGPTAGDEASVIPDSKPLLLLRDKVSETWSPLGSMSADYAEWLRQLAQTKRSGERPKKVWPQLTLTTSYLTEAEWRERIAVVAPRLESPEPLVAEIAYGEFMRAPYGIMRLVRAELDAAQIRGWVSDPKLASRHPAYTLLMGIAGGPDDAVELERQIEQAMKTRDATNLSAMLAADLELRGQTRVDWIEETFFADQERTLPEIQAALLALSVHGGAEGTVSRRRVIEAYRFFIKARSPMAGFVAMELADWEAWDVTPDYIAVMKSNAVKDPAEQFAILSYLKRSPLTTAQAAVRPAIAQPGQGDQ</sequence>